<dbReference type="InterPro" id="IPR013083">
    <property type="entry name" value="Znf_RING/FYVE/PHD"/>
</dbReference>
<keyword evidence="8 11" id="KW-1133">Transmembrane helix</keyword>
<evidence type="ECO:0000313" key="14">
    <source>
        <dbReference type="Proteomes" id="UP000827092"/>
    </source>
</evidence>
<name>A0AAV6UN78_9ARAC</name>
<keyword evidence="5" id="KW-0863">Zinc-finger</keyword>
<keyword evidence="6" id="KW-0833">Ubl conjugation pathway</keyword>
<dbReference type="SUPFAM" id="SSF57850">
    <property type="entry name" value="RING/U-box"/>
    <property type="match status" value="1"/>
</dbReference>
<dbReference type="Pfam" id="PF12906">
    <property type="entry name" value="RINGv"/>
    <property type="match status" value="1"/>
</dbReference>
<dbReference type="GO" id="GO:0016567">
    <property type="term" value="P:protein ubiquitination"/>
    <property type="evidence" value="ECO:0007669"/>
    <property type="project" value="TreeGrafter"/>
</dbReference>
<evidence type="ECO:0000256" key="8">
    <source>
        <dbReference type="ARBA" id="ARBA00022989"/>
    </source>
</evidence>
<keyword evidence="2" id="KW-0808">Transferase</keyword>
<reference evidence="13 14" key="1">
    <citation type="journal article" date="2022" name="Nat. Ecol. Evol.">
        <title>A masculinizing supergene underlies an exaggerated male reproductive morph in a spider.</title>
        <authorList>
            <person name="Hendrickx F."/>
            <person name="De Corte Z."/>
            <person name="Sonet G."/>
            <person name="Van Belleghem S.M."/>
            <person name="Kostlbacher S."/>
            <person name="Vangestel C."/>
        </authorList>
    </citation>
    <scope>NUCLEOTIDE SEQUENCE [LARGE SCALE GENOMIC DNA]</scope>
    <source>
        <strain evidence="13">W744_W776</strain>
    </source>
</reference>
<keyword evidence="14" id="KW-1185">Reference proteome</keyword>
<feature type="compositionally biased region" description="Polar residues" evidence="10">
    <location>
        <begin position="103"/>
        <end position="118"/>
    </location>
</feature>
<comment type="subcellular location">
    <subcellularLocation>
        <location evidence="1">Membrane</location>
        <topology evidence="1">Multi-pass membrane protein</topology>
    </subcellularLocation>
</comment>
<dbReference type="GO" id="GO:0004842">
    <property type="term" value="F:ubiquitin-protein transferase activity"/>
    <property type="evidence" value="ECO:0007669"/>
    <property type="project" value="TreeGrafter"/>
</dbReference>
<dbReference type="PANTHER" id="PTHR46065:SF3">
    <property type="entry name" value="FI20425P1"/>
    <property type="match status" value="1"/>
</dbReference>
<dbReference type="GO" id="GO:0016020">
    <property type="term" value="C:membrane"/>
    <property type="evidence" value="ECO:0007669"/>
    <property type="project" value="UniProtKB-SubCell"/>
</dbReference>
<gene>
    <name evidence="13" type="ORF">JTE90_023308</name>
</gene>
<evidence type="ECO:0000256" key="2">
    <source>
        <dbReference type="ARBA" id="ARBA00022679"/>
    </source>
</evidence>
<dbReference type="SMART" id="SM00744">
    <property type="entry name" value="RINGv"/>
    <property type="match status" value="1"/>
</dbReference>
<feature type="compositionally biased region" description="Polar residues" evidence="10">
    <location>
        <begin position="27"/>
        <end position="61"/>
    </location>
</feature>
<evidence type="ECO:0000256" key="6">
    <source>
        <dbReference type="ARBA" id="ARBA00022786"/>
    </source>
</evidence>
<keyword evidence="7" id="KW-0862">Zinc</keyword>
<dbReference type="Gene3D" id="3.30.40.10">
    <property type="entry name" value="Zinc/RING finger domain, C3HC4 (zinc finger)"/>
    <property type="match status" value="1"/>
</dbReference>
<dbReference type="AlphaFoldDB" id="A0AAV6UN78"/>
<feature type="transmembrane region" description="Helical" evidence="11">
    <location>
        <begin position="605"/>
        <end position="624"/>
    </location>
</feature>
<evidence type="ECO:0000256" key="5">
    <source>
        <dbReference type="ARBA" id="ARBA00022771"/>
    </source>
</evidence>
<dbReference type="PROSITE" id="PS51292">
    <property type="entry name" value="ZF_RING_CH"/>
    <property type="match status" value="1"/>
</dbReference>
<comment type="caution">
    <text evidence="13">The sequence shown here is derived from an EMBL/GenBank/DDBJ whole genome shotgun (WGS) entry which is preliminary data.</text>
</comment>
<proteinExistence type="predicted"/>
<keyword evidence="3 11" id="KW-0812">Transmembrane</keyword>
<keyword evidence="9 11" id="KW-0472">Membrane</keyword>
<dbReference type="CDD" id="cd16495">
    <property type="entry name" value="RING_CH-C4HC3_MARCH"/>
    <property type="match status" value="1"/>
</dbReference>
<evidence type="ECO:0000256" key="7">
    <source>
        <dbReference type="ARBA" id="ARBA00022833"/>
    </source>
</evidence>
<dbReference type="Proteomes" id="UP000827092">
    <property type="component" value="Unassembled WGS sequence"/>
</dbReference>
<accession>A0AAV6UN78</accession>
<evidence type="ECO:0000313" key="13">
    <source>
        <dbReference type="EMBL" id="KAG8185609.1"/>
    </source>
</evidence>
<feature type="domain" description="RING-CH-type" evidence="12">
    <location>
        <begin position="476"/>
        <end position="542"/>
    </location>
</feature>
<dbReference type="PANTHER" id="PTHR46065">
    <property type="entry name" value="E3 UBIQUITIN-PROTEIN LIGASE MARCH 2/3 FAMILY MEMBER"/>
    <property type="match status" value="1"/>
</dbReference>
<protein>
    <recommendedName>
        <fullName evidence="12">RING-CH-type domain-containing protein</fullName>
    </recommendedName>
</protein>
<evidence type="ECO:0000256" key="1">
    <source>
        <dbReference type="ARBA" id="ARBA00004141"/>
    </source>
</evidence>
<evidence type="ECO:0000259" key="12">
    <source>
        <dbReference type="PROSITE" id="PS51292"/>
    </source>
</evidence>
<feature type="transmembrane region" description="Helical" evidence="11">
    <location>
        <begin position="561"/>
        <end position="584"/>
    </location>
</feature>
<dbReference type="InterPro" id="IPR011016">
    <property type="entry name" value="Znf_RING-CH"/>
</dbReference>
<organism evidence="13 14">
    <name type="scientific">Oedothorax gibbosus</name>
    <dbReference type="NCBI Taxonomy" id="931172"/>
    <lineage>
        <taxon>Eukaryota</taxon>
        <taxon>Metazoa</taxon>
        <taxon>Ecdysozoa</taxon>
        <taxon>Arthropoda</taxon>
        <taxon>Chelicerata</taxon>
        <taxon>Arachnida</taxon>
        <taxon>Araneae</taxon>
        <taxon>Araneomorphae</taxon>
        <taxon>Entelegynae</taxon>
        <taxon>Araneoidea</taxon>
        <taxon>Linyphiidae</taxon>
        <taxon>Erigoninae</taxon>
        <taxon>Oedothorax</taxon>
    </lineage>
</organism>
<dbReference type="GO" id="GO:0008270">
    <property type="term" value="F:zinc ion binding"/>
    <property type="evidence" value="ECO:0007669"/>
    <property type="project" value="UniProtKB-KW"/>
</dbReference>
<evidence type="ECO:0000256" key="10">
    <source>
        <dbReference type="SAM" id="MobiDB-lite"/>
    </source>
</evidence>
<sequence length="661" mass="73793">MSCLYDIWRWPIKATMCKHKSGGMTKPSGTSEGVSQRTPAAPISNHNCPPSAPTAYQQDSPFTATTAPTAYQQDSLFTATTAPGAFGTLATVSNQESLFSAAQQDSPFTATAPDQDSPFSARASGLNQDSPFSAMGAVPQLSNNTCDMFRFNDNPPCDRELYQKASYERPLPDSEDETEQSPMLQKDTYPEAAAWNPGNVLGTQSFDPTVPYVLDNSQEVFGVYGMNNHMGIESVDPRGIYNSKDNHENALGSSELFDPYGQHQDKATNCDNFSVYRNPRPCANHFESTIRNFDERQRMDFGEHSYGAKHKKKWLLNHKCKSADSEPDTPFNRQLASRQGLAPVTYNYVQTHMDGCQSYVKPVYSNNGDPIAGPSGLQRPCSINWELGGNNQDSEFRSRSYSLTPTVNFAVFESESSSEAEDVQEPMVSEPVELPPPSCEVNVKTMDDPFELPVMSMGKVIPISPSAAQLSIASSYGDNGSPICKICHMTARDNDPLISPCRCSGTMQYIHCGCLMRWLEVCHKRGRRPASCELCQYQYHWHKKFKIRHWTFPQCSRKDKLLHLLFILSVLLMVTCASLTVVFFKQDKGGPPRTDPHQELTQAEVGNLVCGVLFFVAFFVAIYVEAKSHDTLYKLLVKFIHVNQQWYIDEYEKKETPPVAV</sequence>
<evidence type="ECO:0000256" key="3">
    <source>
        <dbReference type="ARBA" id="ARBA00022692"/>
    </source>
</evidence>
<evidence type="ECO:0000256" key="11">
    <source>
        <dbReference type="SAM" id="Phobius"/>
    </source>
</evidence>
<feature type="region of interest" description="Disordered" evidence="10">
    <location>
        <begin position="20"/>
        <end position="61"/>
    </location>
</feature>
<evidence type="ECO:0000256" key="9">
    <source>
        <dbReference type="ARBA" id="ARBA00023136"/>
    </source>
</evidence>
<keyword evidence="4" id="KW-0479">Metal-binding</keyword>
<feature type="region of interest" description="Disordered" evidence="10">
    <location>
        <begin position="103"/>
        <end position="133"/>
    </location>
</feature>
<dbReference type="EMBL" id="JAFNEN010000330">
    <property type="protein sequence ID" value="KAG8185609.1"/>
    <property type="molecule type" value="Genomic_DNA"/>
</dbReference>
<evidence type="ECO:0000256" key="4">
    <source>
        <dbReference type="ARBA" id="ARBA00022723"/>
    </source>
</evidence>